<evidence type="ECO:0000313" key="2">
    <source>
        <dbReference type="Proteomes" id="UP000621560"/>
    </source>
</evidence>
<evidence type="ECO:0000313" key="1">
    <source>
        <dbReference type="EMBL" id="MBD2844036.1"/>
    </source>
</evidence>
<dbReference type="Gene3D" id="3.30.450.20">
    <property type="entry name" value="PAS domain"/>
    <property type="match status" value="1"/>
</dbReference>
<keyword evidence="2" id="KW-1185">Reference proteome</keyword>
<proteinExistence type="predicted"/>
<accession>A0A927GQ92</accession>
<evidence type="ECO:0008006" key="3">
    <source>
        <dbReference type="Google" id="ProtNLM"/>
    </source>
</evidence>
<dbReference type="RefSeq" id="WP_190914328.1">
    <property type="nucleotide sequence ID" value="NZ_JACXIZ010000007.1"/>
</dbReference>
<dbReference type="EMBL" id="JACXIZ010000007">
    <property type="protein sequence ID" value="MBD2844036.1"/>
    <property type="molecule type" value="Genomic_DNA"/>
</dbReference>
<dbReference type="SUPFAM" id="SSF55785">
    <property type="entry name" value="PYP-like sensor domain (PAS domain)"/>
    <property type="match status" value="1"/>
</dbReference>
<dbReference type="InterPro" id="IPR035965">
    <property type="entry name" value="PAS-like_dom_sf"/>
</dbReference>
<name>A0A927GQ92_9BACL</name>
<organism evidence="1 2">
    <name type="scientific">Paenibacillus sabuli</name>
    <dbReference type="NCBI Taxonomy" id="2772509"/>
    <lineage>
        <taxon>Bacteria</taxon>
        <taxon>Bacillati</taxon>
        <taxon>Bacillota</taxon>
        <taxon>Bacilli</taxon>
        <taxon>Bacillales</taxon>
        <taxon>Paenibacillaceae</taxon>
        <taxon>Paenibacillus</taxon>
    </lineage>
</organism>
<dbReference type="Proteomes" id="UP000621560">
    <property type="component" value="Unassembled WGS sequence"/>
</dbReference>
<dbReference type="AlphaFoldDB" id="A0A927GQ92"/>
<gene>
    <name evidence="1" type="ORF">IDH44_02435</name>
</gene>
<protein>
    <recommendedName>
        <fullName evidence="3">PAS domain S-box-containing protein</fullName>
    </recommendedName>
</protein>
<comment type="caution">
    <text evidence="1">The sequence shown here is derived from an EMBL/GenBank/DDBJ whole genome shotgun (WGS) entry which is preliminary data.</text>
</comment>
<sequence length="111" mass="12293">MTQGQQRLTLSEECDIIEVDEALAGTLGYTYQGLIGCQFESILTKAASVLFHLSMLPRLRIDGKVERMHLALRTTEGRVLQARVQAARLHAAEQRGLAARSAYHLALDLSE</sequence>
<reference evidence="1" key="1">
    <citation type="submission" date="2020-09" db="EMBL/GenBank/DDBJ databases">
        <title>A novel bacterium of genus Paenibacillus, isolated from South China Sea.</title>
        <authorList>
            <person name="Huang H."/>
            <person name="Mo K."/>
            <person name="Hu Y."/>
        </authorList>
    </citation>
    <scope>NUCLEOTIDE SEQUENCE</scope>
    <source>
        <strain evidence="1">IB182496</strain>
    </source>
</reference>